<sequence>MNFIDIAVQQLDNISCSVGSQSARIQVKELHQSPYVTFDRPEYVPNTNPELGDLLYILNFFESGQVVERRASIAQAKFKKGKYGKRTDRVWKPDLHQFYLLDNLPDFEFVWKDADETFSIEKENKSLTTYIFASNFLPPFFETVDRSKWYIYDEESDPTIYTLPRKEPWDVNEYSNRLISMVRRQYGQPFESGDELDRMLRYMFEEQRDATFTSGRSENSLVDDSGDPITDGGENEASGPPMKVIFIDIGLDTVAIDPDNPDDVELDDPGNLYALGREQLRRVE</sequence>
<keyword evidence="3" id="KW-1185">Reference proteome</keyword>
<dbReference type="RefSeq" id="WP_159670927.1">
    <property type="nucleotide sequence ID" value="NZ_WUUS01000014.1"/>
</dbReference>
<dbReference type="Proteomes" id="UP000437065">
    <property type="component" value="Unassembled WGS sequence"/>
</dbReference>
<accession>A0A6B0T9F8</accession>
<protein>
    <submittedName>
        <fullName evidence="2">Uncharacterized protein</fullName>
    </submittedName>
</protein>
<proteinExistence type="predicted"/>
<evidence type="ECO:0000313" key="3">
    <source>
        <dbReference type="Proteomes" id="UP000437065"/>
    </source>
</evidence>
<organism evidence="2 3">
    <name type="scientific">Halobaculum saliterrae</name>
    <dbReference type="NCBI Taxonomy" id="2073113"/>
    <lineage>
        <taxon>Archaea</taxon>
        <taxon>Methanobacteriati</taxon>
        <taxon>Methanobacteriota</taxon>
        <taxon>Stenosarchaea group</taxon>
        <taxon>Halobacteria</taxon>
        <taxon>Halobacteriales</taxon>
        <taxon>Haloferacaceae</taxon>
        <taxon>Halobaculum</taxon>
    </lineage>
</organism>
<name>A0A6B0T9F8_9EURY</name>
<gene>
    <name evidence="2" type="ORF">GRX01_17770</name>
</gene>
<dbReference type="AlphaFoldDB" id="A0A6B0T9F8"/>
<evidence type="ECO:0000256" key="1">
    <source>
        <dbReference type="SAM" id="MobiDB-lite"/>
    </source>
</evidence>
<dbReference type="OrthoDB" id="376378at2157"/>
<evidence type="ECO:0000313" key="2">
    <source>
        <dbReference type="EMBL" id="MXR43179.1"/>
    </source>
</evidence>
<feature type="region of interest" description="Disordered" evidence="1">
    <location>
        <begin position="211"/>
        <end position="241"/>
    </location>
</feature>
<dbReference type="EMBL" id="WUUS01000014">
    <property type="protein sequence ID" value="MXR43179.1"/>
    <property type="molecule type" value="Genomic_DNA"/>
</dbReference>
<feature type="region of interest" description="Disordered" evidence="1">
    <location>
        <begin position="257"/>
        <end position="284"/>
    </location>
</feature>
<comment type="caution">
    <text evidence="2">The sequence shown here is derived from an EMBL/GenBank/DDBJ whole genome shotgun (WGS) entry which is preliminary data.</text>
</comment>
<feature type="compositionally biased region" description="Acidic residues" evidence="1">
    <location>
        <begin position="259"/>
        <end position="268"/>
    </location>
</feature>
<feature type="compositionally biased region" description="Polar residues" evidence="1">
    <location>
        <begin position="211"/>
        <end position="222"/>
    </location>
</feature>
<reference evidence="2 3" key="1">
    <citation type="submission" date="2019-12" db="EMBL/GenBank/DDBJ databases">
        <title>Isolation and characterization of three novel carbon monoxide-oxidizing members of Halobacteria from salione crusts and soils.</title>
        <authorList>
            <person name="Myers M.R."/>
            <person name="King G.M."/>
        </authorList>
    </citation>
    <scope>NUCLEOTIDE SEQUENCE [LARGE SCALE GENOMIC DNA]</scope>
    <source>
        <strain evidence="2 3">WSA2</strain>
    </source>
</reference>